<dbReference type="EMBL" id="JACVVK020000086">
    <property type="protein sequence ID" value="KAK7494124.1"/>
    <property type="molecule type" value="Genomic_DNA"/>
</dbReference>
<keyword evidence="3" id="KW-1185">Reference proteome</keyword>
<feature type="region of interest" description="Disordered" evidence="1">
    <location>
        <begin position="70"/>
        <end position="91"/>
    </location>
</feature>
<reference evidence="2 3" key="1">
    <citation type="journal article" date="2023" name="Sci. Data">
        <title>Genome assembly of the Korean intertidal mud-creeper Batillaria attramentaria.</title>
        <authorList>
            <person name="Patra A.K."/>
            <person name="Ho P.T."/>
            <person name="Jun S."/>
            <person name="Lee S.J."/>
            <person name="Kim Y."/>
            <person name="Won Y.J."/>
        </authorList>
    </citation>
    <scope>NUCLEOTIDE SEQUENCE [LARGE SCALE GENOMIC DNA]</scope>
    <source>
        <strain evidence="2">Wonlab-2016</strain>
    </source>
</reference>
<sequence>MKRSICDAHPLPISQCSARLGVSTEAMDGSEFISPSVAAGFIERVSHVAPAAAAGLTPVSVSQPGKLINKNNTKLTRNTSGIEPMTDSGTNLAPAGITVPAGQPQGTGHCMRQLGLTDQK</sequence>
<dbReference type="Proteomes" id="UP001519460">
    <property type="component" value="Unassembled WGS sequence"/>
</dbReference>
<evidence type="ECO:0000256" key="1">
    <source>
        <dbReference type="SAM" id="MobiDB-lite"/>
    </source>
</evidence>
<gene>
    <name evidence="2" type="ORF">BaRGS_00014597</name>
</gene>
<evidence type="ECO:0000313" key="2">
    <source>
        <dbReference type="EMBL" id="KAK7494124.1"/>
    </source>
</evidence>
<protein>
    <submittedName>
        <fullName evidence="2">Uncharacterized protein</fullName>
    </submittedName>
</protein>
<evidence type="ECO:0000313" key="3">
    <source>
        <dbReference type="Proteomes" id="UP001519460"/>
    </source>
</evidence>
<accession>A0ABD0L4T3</accession>
<name>A0ABD0L4T3_9CAEN</name>
<dbReference type="AlphaFoldDB" id="A0ABD0L4T3"/>
<comment type="caution">
    <text evidence="2">The sequence shown here is derived from an EMBL/GenBank/DDBJ whole genome shotgun (WGS) entry which is preliminary data.</text>
</comment>
<proteinExistence type="predicted"/>
<organism evidence="2 3">
    <name type="scientific">Batillaria attramentaria</name>
    <dbReference type="NCBI Taxonomy" id="370345"/>
    <lineage>
        <taxon>Eukaryota</taxon>
        <taxon>Metazoa</taxon>
        <taxon>Spiralia</taxon>
        <taxon>Lophotrochozoa</taxon>
        <taxon>Mollusca</taxon>
        <taxon>Gastropoda</taxon>
        <taxon>Caenogastropoda</taxon>
        <taxon>Sorbeoconcha</taxon>
        <taxon>Cerithioidea</taxon>
        <taxon>Batillariidae</taxon>
        <taxon>Batillaria</taxon>
    </lineage>
</organism>